<feature type="domain" description="RNA polymerase sigma-70 region 2" evidence="2">
    <location>
        <begin position="52"/>
        <end position="92"/>
    </location>
</feature>
<dbReference type="InterPro" id="IPR013325">
    <property type="entry name" value="RNA_pol_sigma_r2"/>
</dbReference>
<evidence type="ECO:0000256" key="1">
    <source>
        <dbReference type="SAM" id="MobiDB-lite"/>
    </source>
</evidence>
<name>A0A7K1UH31_9MICC</name>
<dbReference type="Proteomes" id="UP000460157">
    <property type="component" value="Unassembled WGS sequence"/>
</dbReference>
<dbReference type="AlphaFoldDB" id="A0A7K1UH31"/>
<comment type="caution">
    <text evidence="3">The sequence shown here is derived from an EMBL/GenBank/DDBJ whole genome shotgun (WGS) entry which is preliminary data.</text>
</comment>
<sequence>MSAAEHTPDGAHTPGGAVDPFTGEQLLEAGKTAGRMVIRPMMQRAGLLRFWEDVLGETVAGAWQSRYSFDPAIGSLQAWVNRIGHNQAVTRIHAEVNKHGDLLPERPSGDGESGYTVEEQLANAASRVWEHRDQYGDPAVETAEALAVESWLQPILGTASAVMDQEVFIHGLATHLHFHTDTKQAAAAFGISEARVREFKRTLELYCQVILNAWHKHAELQGKPARVRDLISCLPEIGVAGSWTTKMARAIASYPGSWQKIPVSHVQEQTGWTYNTARQYLATTVRLLSVAWGVIDGTVPIELRRATDEEHPRVREEKAA</sequence>
<reference evidence="3 4" key="1">
    <citation type="submission" date="2019-12" db="EMBL/GenBank/DDBJ databases">
        <title>Nesterenkonia muleiensis sp. nov., a novel actinobacterium isolated from sap of Populus euphratica.</title>
        <authorList>
            <person name="Wang R."/>
        </authorList>
    </citation>
    <scope>NUCLEOTIDE SEQUENCE [LARGE SCALE GENOMIC DNA]</scope>
    <source>
        <strain evidence="3 4">F10</strain>
    </source>
</reference>
<evidence type="ECO:0000259" key="2">
    <source>
        <dbReference type="Pfam" id="PF04542"/>
    </source>
</evidence>
<organism evidence="3 4">
    <name type="scientific">Nesterenkonia alkaliphila</name>
    <dbReference type="NCBI Taxonomy" id="1463631"/>
    <lineage>
        <taxon>Bacteria</taxon>
        <taxon>Bacillati</taxon>
        <taxon>Actinomycetota</taxon>
        <taxon>Actinomycetes</taxon>
        <taxon>Micrococcales</taxon>
        <taxon>Micrococcaceae</taxon>
        <taxon>Nesterenkonia</taxon>
    </lineage>
</organism>
<proteinExistence type="predicted"/>
<accession>A0A7K1UH31</accession>
<keyword evidence="4" id="KW-1185">Reference proteome</keyword>
<dbReference type="GO" id="GO:0006352">
    <property type="term" value="P:DNA-templated transcription initiation"/>
    <property type="evidence" value="ECO:0007669"/>
    <property type="project" value="InterPro"/>
</dbReference>
<dbReference type="Pfam" id="PF04542">
    <property type="entry name" value="Sigma70_r2"/>
    <property type="match status" value="1"/>
</dbReference>
<evidence type="ECO:0000313" key="4">
    <source>
        <dbReference type="Proteomes" id="UP000460157"/>
    </source>
</evidence>
<dbReference type="RefSeq" id="WP_157321900.1">
    <property type="nucleotide sequence ID" value="NZ_BMFX01000007.1"/>
</dbReference>
<dbReference type="OrthoDB" id="5243766at2"/>
<gene>
    <name evidence="3" type="ORF">GNZ21_04945</name>
</gene>
<dbReference type="InterPro" id="IPR007627">
    <property type="entry name" value="RNA_pol_sigma70_r2"/>
</dbReference>
<dbReference type="GO" id="GO:0003700">
    <property type="term" value="F:DNA-binding transcription factor activity"/>
    <property type="evidence" value="ECO:0007669"/>
    <property type="project" value="InterPro"/>
</dbReference>
<protein>
    <recommendedName>
        <fullName evidence="2">RNA polymerase sigma-70 region 2 domain-containing protein</fullName>
    </recommendedName>
</protein>
<evidence type="ECO:0000313" key="3">
    <source>
        <dbReference type="EMBL" id="MVT25714.1"/>
    </source>
</evidence>
<feature type="region of interest" description="Disordered" evidence="1">
    <location>
        <begin position="1"/>
        <end position="22"/>
    </location>
</feature>
<dbReference type="SUPFAM" id="SSF88946">
    <property type="entry name" value="Sigma2 domain of RNA polymerase sigma factors"/>
    <property type="match status" value="1"/>
</dbReference>
<dbReference type="EMBL" id="WRPM01000031">
    <property type="protein sequence ID" value="MVT25714.1"/>
    <property type="molecule type" value="Genomic_DNA"/>
</dbReference>